<reference evidence="2 3" key="1">
    <citation type="submission" date="2019-04" db="EMBL/GenBank/DDBJ databases">
        <title>Friends and foes A comparative genomics study of 23 Aspergillus species from section Flavi.</title>
        <authorList>
            <consortium name="DOE Joint Genome Institute"/>
            <person name="Kjaerbolling I."/>
            <person name="Vesth T."/>
            <person name="Frisvad J.C."/>
            <person name="Nybo J.L."/>
            <person name="Theobald S."/>
            <person name="Kildgaard S."/>
            <person name="Isbrandt T."/>
            <person name="Kuo A."/>
            <person name="Sato A."/>
            <person name="Lyhne E.K."/>
            <person name="Kogle M.E."/>
            <person name="Wiebenga A."/>
            <person name="Kun R.S."/>
            <person name="Lubbers R.J."/>
            <person name="Makela M.R."/>
            <person name="Barry K."/>
            <person name="Chovatia M."/>
            <person name="Clum A."/>
            <person name="Daum C."/>
            <person name="Haridas S."/>
            <person name="He G."/>
            <person name="LaButti K."/>
            <person name="Lipzen A."/>
            <person name="Mondo S."/>
            <person name="Riley R."/>
            <person name="Salamov A."/>
            <person name="Simmons B.A."/>
            <person name="Magnuson J.K."/>
            <person name="Henrissat B."/>
            <person name="Mortensen U.H."/>
            <person name="Larsen T.O."/>
            <person name="Devries R.P."/>
            <person name="Grigoriev I.V."/>
            <person name="Machida M."/>
            <person name="Baker S.E."/>
            <person name="Andersen M.R."/>
        </authorList>
    </citation>
    <scope>NUCLEOTIDE SEQUENCE [LARGE SCALE GENOMIC DNA]</scope>
    <source>
        <strain evidence="2 3">IBT 18842</strain>
    </source>
</reference>
<organism evidence="2 3">
    <name type="scientific">Aspergillus avenaceus</name>
    <dbReference type="NCBI Taxonomy" id="36643"/>
    <lineage>
        <taxon>Eukaryota</taxon>
        <taxon>Fungi</taxon>
        <taxon>Dikarya</taxon>
        <taxon>Ascomycota</taxon>
        <taxon>Pezizomycotina</taxon>
        <taxon>Eurotiomycetes</taxon>
        <taxon>Eurotiomycetidae</taxon>
        <taxon>Eurotiales</taxon>
        <taxon>Aspergillaceae</taxon>
        <taxon>Aspergillus</taxon>
        <taxon>Aspergillus subgen. Circumdati</taxon>
    </lineage>
</organism>
<keyword evidence="3" id="KW-1185">Reference proteome</keyword>
<gene>
    <name evidence="2" type="ORF">BDV25DRAFT_144716</name>
</gene>
<accession>A0A5N6TGB6</accession>
<dbReference type="Proteomes" id="UP000325780">
    <property type="component" value="Unassembled WGS sequence"/>
</dbReference>
<keyword evidence="1" id="KW-0472">Membrane</keyword>
<dbReference type="AlphaFoldDB" id="A0A5N6TGB6"/>
<evidence type="ECO:0000256" key="1">
    <source>
        <dbReference type="SAM" id="Phobius"/>
    </source>
</evidence>
<evidence type="ECO:0000313" key="3">
    <source>
        <dbReference type="Proteomes" id="UP000325780"/>
    </source>
</evidence>
<sequence>MQLVRRPNRVYNWVSVELRVVLKAPVRGGSGSSLFACFPLRESRPEAPLFLASASAPTFLVAVLFAAQIANTDTVHDRLTVAIQRSPQICHQLVPTSWRDFSHNSLYPPPRSPSFQPENFHLS</sequence>
<dbReference type="EMBL" id="ML742353">
    <property type="protein sequence ID" value="KAE8145366.1"/>
    <property type="molecule type" value="Genomic_DNA"/>
</dbReference>
<proteinExistence type="predicted"/>
<feature type="transmembrane region" description="Helical" evidence="1">
    <location>
        <begin position="49"/>
        <end position="70"/>
    </location>
</feature>
<dbReference type="OrthoDB" id="10640329at2759"/>
<name>A0A5N6TGB6_ASPAV</name>
<keyword evidence="1" id="KW-0812">Transmembrane</keyword>
<protein>
    <submittedName>
        <fullName evidence="2">Uncharacterized protein</fullName>
    </submittedName>
</protein>
<evidence type="ECO:0000313" key="2">
    <source>
        <dbReference type="EMBL" id="KAE8145366.1"/>
    </source>
</evidence>
<keyword evidence="1" id="KW-1133">Transmembrane helix</keyword>